<feature type="domain" description="HIT" evidence="1">
    <location>
        <begin position="1"/>
        <end position="51"/>
    </location>
</feature>
<proteinExistence type="predicted"/>
<dbReference type="Gene3D" id="3.30.428.10">
    <property type="entry name" value="HIT-like"/>
    <property type="match status" value="1"/>
</dbReference>
<dbReference type="GO" id="GO:0006790">
    <property type="term" value="P:sulfur compound metabolic process"/>
    <property type="evidence" value="ECO:0007669"/>
    <property type="project" value="TreeGrafter"/>
</dbReference>
<dbReference type="GO" id="GO:0009150">
    <property type="term" value="P:purine ribonucleotide metabolic process"/>
    <property type="evidence" value="ECO:0007669"/>
    <property type="project" value="TreeGrafter"/>
</dbReference>
<dbReference type="PANTHER" id="PTHR47670:SF1">
    <property type="entry name" value="ADENYLYLSULFATASE HINT3"/>
    <property type="match status" value="1"/>
</dbReference>
<dbReference type="GO" id="GO:0047627">
    <property type="term" value="F:adenylylsulfatase activity"/>
    <property type="evidence" value="ECO:0007669"/>
    <property type="project" value="TreeGrafter"/>
</dbReference>
<comment type="caution">
    <text evidence="2">The sequence shown here is derived from an EMBL/GenBank/DDBJ whole genome shotgun (WGS) entry which is preliminary data.</text>
</comment>
<dbReference type="PROSITE" id="PS51084">
    <property type="entry name" value="HIT_2"/>
    <property type="match status" value="1"/>
</dbReference>
<dbReference type="EMBL" id="BARS01019812">
    <property type="protein sequence ID" value="GAF95038.1"/>
    <property type="molecule type" value="Genomic_DNA"/>
</dbReference>
<reference evidence="2" key="1">
    <citation type="journal article" date="2014" name="Front. Microbiol.">
        <title>High frequency of phylogenetically diverse reductive dehalogenase-homologous genes in deep subseafloor sedimentary metagenomes.</title>
        <authorList>
            <person name="Kawai M."/>
            <person name="Futagami T."/>
            <person name="Toyoda A."/>
            <person name="Takaki Y."/>
            <person name="Nishi S."/>
            <person name="Hori S."/>
            <person name="Arai W."/>
            <person name="Tsubouchi T."/>
            <person name="Morono Y."/>
            <person name="Uchiyama I."/>
            <person name="Ito T."/>
            <person name="Fujiyama A."/>
            <person name="Inagaki F."/>
            <person name="Takami H."/>
        </authorList>
    </citation>
    <scope>NUCLEOTIDE SEQUENCE</scope>
    <source>
        <strain evidence="2">Expedition CK06-06</strain>
    </source>
</reference>
<organism evidence="2">
    <name type="scientific">marine sediment metagenome</name>
    <dbReference type="NCBI Taxonomy" id="412755"/>
    <lineage>
        <taxon>unclassified sequences</taxon>
        <taxon>metagenomes</taxon>
        <taxon>ecological metagenomes</taxon>
    </lineage>
</organism>
<dbReference type="Pfam" id="PF01230">
    <property type="entry name" value="HIT"/>
    <property type="match status" value="1"/>
</dbReference>
<dbReference type="InterPro" id="IPR011146">
    <property type="entry name" value="HIT-like"/>
</dbReference>
<accession>X0TNB9</accession>
<feature type="non-terminal residue" evidence="2">
    <location>
        <position position="51"/>
    </location>
</feature>
<sequence>MVAGQIPAAKIYEDDVILVFLDIGPVSDGHALVISRQHFEKLHDCPPELLG</sequence>
<name>X0TNB9_9ZZZZ</name>
<evidence type="ECO:0000259" key="1">
    <source>
        <dbReference type="PROSITE" id="PS51084"/>
    </source>
</evidence>
<dbReference type="PANTHER" id="PTHR47670">
    <property type="entry name" value="ADENYLYLSULFATASE HINT3"/>
    <property type="match status" value="1"/>
</dbReference>
<protein>
    <recommendedName>
        <fullName evidence="1">HIT domain-containing protein</fullName>
    </recommendedName>
</protein>
<dbReference type="InterPro" id="IPR036265">
    <property type="entry name" value="HIT-like_sf"/>
</dbReference>
<gene>
    <name evidence="2" type="ORF">S01H1_32041</name>
</gene>
<dbReference type="AlphaFoldDB" id="X0TNB9"/>
<dbReference type="SUPFAM" id="SSF54197">
    <property type="entry name" value="HIT-like"/>
    <property type="match status" value="1"/>
</dbReference>
<evidence type="ECO:0000313" key="2">
    <source>
        <dbReference type="EMBL" id="GAF95038.1"/>
    </source>
</evidence>